<dbReference type="Pfam" id="PF06133">
    <property type="entry name" value="Com_YlbF"/>
    <property type="match status" value="1"/>
</dbReference>
<dbReference type="SUPFAM" id="SSF158622">
    <property type="entry name" value="YheA/YmcA-like"/>
    <property type="match status" value="1"/>
</dbReference>
<evidence type="ECO:0000256" key="1">
    <source>
        <dbReference type="HAMAP-Rule" id="MF_01526"/>
    </source>
</evidence>
<reference evidence="2 3" key="1">
    <citation type="submission" date="2023-03" db="EMBL/GenBank/DDBJ databases">
        <title>Bacillus Genome Sequencing.</title>
        <authorList>
            <person name="Dunlap C."/>
        </authorList>
    </citation>
    <scope>NUCLEOTIDE SEQUENCE [LARGE SCALE GENOMIC DNA]</scope>
    <source>
        <strain evidence="2 3">BD-525</strain>
    </source>
</reference>
<evidence type="ECO:0000313" key="3">
    <source>
        <dbReference type="Proteomes" id="UP001344632"/>
    </source>
</evidence>
<dbReference type="RefSeq" id="WP_326085550.1">
    <property type="nucleotide sequence ID" value="NZ_JARLKZ010000002.1"/>
</dbReference>
<comment type="caution">
    <text evidence="2">The sequence shown here is derived from an EMBL/GenBank/DDBJ whole genome shotgun (WGS) entry which is preliminary data.</text>
</comment>
<evidence type="ECO:0000313" key="2">
    <source>
        <dbReference type="EMBL" id="MEC0238772.1"/>
    </source>
</evidence>
<dbReference type="InterPro" id="IPR023378">
    <property type="entry name" value="YheA/YmcA-like_dom_sf"/>
</dbReference>
<proteinExistence type="inferred from homology"/>
<comment type="similarity">
    <text evidence="1">Belongs to the UPF0342 family.</text>
</comment>
<name>A0ABU6GGB0_9BACL</name>
<accession>A0ABU6GGB0</accession>
<keyword evidence="3" id="KW-1185">Reference proteome</keyword>
<dbReference type="HAMAP" id="MF_01526">
    <property type="entry name" value="UPF0342"/>
    <property type="match status" value="1"/>
</dbReference>
<sequence>MNIYDKANELAKALKECQEVQDITSAMSLIEKDQESKIMLDDFRNRQMEIQQRMMSGDMPSQEEMEKMEKLFDVLSLNLNIRRLFDAERRLSTIIEDINKMISDSLQGLYGAQSL</sequence>
<dbReference type="InterPro" id="IPR010368">
    <property type="entry name" value="Com_YlbF"/>
</dbReference>
<dbReference type="EMBL" id="JARLKZ010000002">
    <property type="protein sequence ID" value="MEC0238772.1"/>
    <property type="molecule type" value="Genomic_DNA"/>
</dbReference>
<dbReference type="Proteomes" id="UP001344632">
    <property type="component" value="Unassembled WGS sequence"/>
</dbReference>
<dbReference type="Gene3D" id="1.20.1500.10">
    <property type="entry name" value="YheA/YmcA-like"/>
    <property type="match status" value="1"/>
</dbReference>
<protein>
    <recommendedName>
        <fullName evidence="1">UPF0342 protein P4H66_02650</fullName>
    </recommendedName>
</protein>
<organism evidence="2 3">
    <name type="scientific">Paenibacillus dokdonensis</name>
    <dbReference type="NCBI Taxonomy" id="2567944"/>
    <lineage>
        <taxon>Bacteria</taxon>
        <taxon>Bacillati</taxon>
        <taxon>Bacillota</taxon>
        <taxon>Bacilli</taxon>
        <taxon>Bacillales</taxon>
        <taxon>Paenibacillaceae</taxon>
        <taxon>Paenibacillus</taxon>
    </lineage>
</organism>
<gene>
    <name evidence="2" type="ORF">P4H66_02650</name>
</gene>